<evidence type="ECO:0000313" key="1">
    <source>
        <dbReference type="EMBL" id="ONN54647.1"/>
    </source>
</evidence>
<keyword evidence="2" id="KW-1185">Reference proteome</keyword>
<reference evidence="1 2" key="1">
    <citation type="submission" date="2015-07" db="EMBL/GenBank/DDBJ databases">
        <title>Acinetobacter yuneri, a novel member of Acinetobacter calcoaceticus-Acinetobacter baumannii complex isolated from clinical specimen.</title>
        <authorList>
            <person name="Yu Y."/>
        </authorList>
    </citation>
    <scope>NUCLEOTIDE SEQUENCE [LARGE SCALE GENOMIC DNA]</scope>
    <source>
        <strain evidence="1 2">A362</strain>
    </source>
</reference>
<gene>
    <name evidence="1" type="ORF">AC058_09040</name>
</gene>
<evidence type="ECO:0000313" key="2">
    <source>
        <dbReference type="Proteomes" id="UP000189376"/>
    </source>
</evidence>
<sequence length="178" mass="21057">MNFEILSKTKVVGLQEDSLTSFQNFMFENIAWDSQVRADYYQSNKNTVLLELPVRLRRDIQIENINGALDALVDFELIYKQDQGKLVSSLVVDTQYLLCINDQDIDLWSIDRELSFLQEADRNHLKKLMRHCDDRFHAWMREIKSYFNRLTVQPLHLDMQIKIRKIVGYTAVLPKTFP</sequence>
<organism evidence="1 2">
    <name type="scientific">Acinetobacter genomosp. 33YU</name>
    <dbReference type="NCBI Taxonomy" id="1675530"/>
    <lineage>
        <taxon>Bacteria</taxon>
        <taxon>Pseudomonadati</taxon>
        <taxon>Pseudomonadota</taxon>
        <taxon>Gammaproteobacteria</taxon>
        <taxon>Moraxellales</taxon>
        <taxon>Moraxellaceae</taxon>
        <taxon>Acinetobacter</taxon>
    </lineage>
</organism>
<comment type="caution">
    <text evidence="1">The sequence shown here is derived from an EMBL/GenBank/DDBJ whole genome shotgun (WGS) entry which is preliminary data.</text>
</comment>
<proteinExistence type="predicted"/>
<dbReference type="Proteomes" id="UP000189376">
    <property type="component" value="Unassembled WGS sequence"/>
</dbReference>
<name>A0A1V2UXM5_9GAMM</name>
<accession>A0A1V2UXM5</accession>
<dbReference type="AlphaFoldDB" id="A0A1V2UXM5"/>
<dbReference type="RefSeq" id="WP_024160751.1">
    <property type="nucleotide sequence ID" value="NZ_LFZS01000005.1"/>
</dbReference>
<dbReference type="EMBL" id="LFZS01000005">
    <property type="protein sequence ID" value="ONN54647.1"/>
    <property type="molecule type" value="Genomic_DNA"/>
</dbReference>
<protein>
    <submittedName>
        <fullName evidence="1">Uncharacterized protein</fullName>
    </submittedName>
</protein>